<gene>
    <name evidence="3" type="ORF">DL546_008544</name>
</gene>
<dbReference type="EMBL" id="QVQW01000018">
    <property type="protein sequence ID" value="RKU45902.1"/>
    <property type="molecule type" value="Genomic_DNA"/>
</dbReference>
<feature type="region of interest" description="Disordered" evidence="1">
    <location>
        <begin position="8"/>
        <end position="31"/>
    </location>
</feature>
<proteinExistence type="predicted"/>
<dbReference type="PANTHER" id="PTHR21634">
    <property type="entry name" value="RE13835P"/>
    <property type="match status" value="1"/>
</dbReference>
<dbReference type="PANTHER" id="PTHR21634:SF9">
    <property type="entry name" value="RE13835P"/>
    <property type="match status" value="1"/>
</dbReference>
<dbReference type="GO" id="GO:0005737">
    <property type="term" value="C:cytoplasm"/>
    <property type="evidence" value="ECO:0007669"/>
    <property type="project" value="TreeGrafter"/>
</dbReference>
<keyword evidence="4" id="KW-1185">Reference proteome</keyword>
<organism evidence="3 4">
    <name type="scientific">Coniochaeta pulveracea</name>
    <dbReference type="NCBI Taxonomy" id="177199"/>
    <lineage>
        <taxon>Eukaryota</taxon>
        <taxon>Fungi</taxon>
        <taxon>Dikarya</taxon>
        <taxon>Ascomycota</taxon>
        <taxon>Pezizomycotina</taxon>
        <taxon>Sordariomycetes</taxon>
        <taxon>Sordariomycetidae</taxon>
        <taxon>Coniochaetales</taxon>
        <taxon>Coniochaetaceae</taxon>
        <taxon>Coniochaeta</taxon>
    </lineage>
</organism>
<name>A0A420YDB3_9PEZI</name>
<dbReference type="GO" id="GO:0051087">
    <property type="term" value="F:protein-folding chaperone binding"/>
    <property type="evidence" value="ECO:0007669"/>
    <property type="project" value="TreeGrafter"/>
</dbReference>
<evidence type="ECO:0000259" key="2">
    <source>
        <dbReference type="Pfam" id="PF14636"/>
    </source>
</evidence>
<evidence type="ECO:0000313" key="3">
    <source>
        <dbReference type="EMBL" id="RKU45902.1"/>
    </source>
</evidence>
<dbReference type="OrthoDB" id="5428015at2759"/>
<dbReference type="InterPro" id="IPR028084">
    <property type="entry name" value="FNIP_N_dom"/>
</dbReference>
<feature type="compositionally biased region" description="Basic and acidic residues" evidence="1">
    <location>
        <begin position="676"/>
        <end position="685"/>
    </location>
</feature>
<feature type="region of interest" description="Disordered" evidence="1">
    <location>
        <begin position="639"/>
        <end position="724"/>
    </location>
</feature>
<feature type="compositionally biased region" description="Low complexity" evidence="1">
    <location>
        <begin position="713"/>
        <end position="724"/>
    </location>
</feature>
<feature type="domain" description="Folliculin-interacting protein N-terminal" evidence="2">
    <location>
        <begin position="87"/>
        <end position="216"/>
    </location>
</feature>
<comment type="caution">
    <text evidence="3">The sequence shown here is derived from an EMBL/GenBank/DDBJ whole genome shotgun (WGS) entry which is preliminary data.</text>
</comment>
<feature type="region of interest" description="Disordered" evidence="1">
    <location>
        <begin position="217"/>
        <end position="263"/>
    </location>
</feature>
<feature type="region of interest" description="Disordered" evidence="1">
    <location>
        <begin position="1115"/>
        <end position="1161"/>
    </location>
</feature>
<dbReference type="Proteomes" id="UP000275385">
    <property type="component" value="Unassembled WGS sequence"/>
</dbReference>
<sequence>MLGKLFNMGSGGAGAGTPSSMQPAPASSLESVQEDIHTRNLLFPDTQALYQHRHDQLYPLSTGSALAATSSTNAFDYSGDVELEPKDVRIIIMQDALSSVTASLLHDSQPPPAVSTPSSSPLLGSVQSFTFQDSRRTLASAHSPHLRQGAFDQRRGSIHGHGRTPSATESDSQRALREYREELTTFSSCIFGNSELIAYKRKSTKVHVVPSDTRPTDYAPYGPSASVLGDGRGSLGRASVRSSRLSQSYTSDNVPQSPGYFSRPTERKKVLITRLFPVSLPTEDDHAATPHSRFSEDSSGYPFPNAGEEGRKKAKPRPKQKRTPMYAIALVINLPQPSPASTAPRPGGRGYGSFTEQDTSFPSSLSSTRRSGWTMVGLDSHESAIGSDIEDRTDAITQHWDIIERTLNDLQSVVATNIYTKLKQTDLSSPDPFTASSFTRTPSFSGRRSEELNATMKPPKTNAKNISLLPNCLQDNRQVAGEVEYARGRIVTGLRATRVVTGQDRWGIWREEARWVAKWAGGIDQGSFFFNLLTGFLSTHTEWLQALAPAAYRRRHYIQQRAKNEEEAAIPARTIIVAHDKMAARRLVFLLSAFLPANQQLPALRAHRPSTAASYTTLSQSPPSFVVPILKEESLRRKINRRNGVPSRRVSHSRHVSLQGQSRTPSVPATLAHLTMDGRHERRPSDTASIRTAGLPFPGHAGDQAGRKASGATTTTITPDTSIPYFASARRAEVLSASRPGSSGSSAADDLKRLTRDGSVSHYGHSRTDSRQSSRWGNVISGFWGATRRRESVGSTASYVRTMSGLNDNEPSSPVRSSMRKPGNPVTIASGQDATDGAAQPDDGEPTDALKSGNEDDEDAPGRQIAQGVTKMSIHPDVAAKPKRTPDPSGAYESPVKTSINVEDGVIDVDVPFPDYLTSLESAISSPSSSGFLSTPGLGSGLDAFEQASRASIDGDIPLNVAGWLQKYHPDFILQALPAQNDLLDQPKGKNAAHRDLVEQVKTSLRAEPTPALALQATDGDLSERWVNVSSAIIADTMNFTVTRIRYLRLVKPKASTEHGTPIMSSSYASHYSVLNTPSMSPFEVQLEEQFQEERIDSFDESLIDAVERVVSLSTDVSKGTSTSSSRSTSKRRGRSNSASTQSDIDGPLSGAPAPALTVPQEVPRAQCKKVILTALEDIIRSVIDQKENEQANEDSSTHTSRQNTLRRAIRGWVEDVEHFD</sequence>
<dbReference type="AlphaFoldDB" id="A0A420YDB3"/>
<feature type="compositionally biased region" description="Polar residues" evidence="1">
    <location>
        <begin position="240"/>
        <end position="256"/>
    </location>
</feature>
<feature type="compositionally biased region" description="Low complexity" evidence="1">
    <location>
        <begin position="359"/>
        <end position="370"/>
    </location>
</feature>
<feature type="compositionally biased region" description="Polar residues" evidence="1">
    <location>
        <begin position="793"/>
        <end position="816"/>
    </location>
</feature>
<dbReference type="GO" id="GO:0042030">
    <property type="term" value="F:ATPase inhibitor activity"/>
    <property type="evidence" value="ECO:0007669"/>
    <property type="project" value="TreeGrafter"/>
</dbReference>
<dbReference type="STRING" id="177199.A0A420YDB3"/>
<feature type="compositionally biased region" description="Polar residues" evidence="1">
    <location>
        <begin position="658"/>
        <end position="667"/>
    </location>
</feature>
<feature type="compositionally biased region" description="Basic and acidic residues" evidence="1">
    <location>
        <begin position="283"/>
        <end position="296"/>
    </location>
</feature>
<feature type="compositionally biased region" description="Basic residues" evidence="1">
    <location>
        <begin position="312"/>
        <end position="322"/>
    </location>
</feature>
<feature type="region of interest" description="Disordered" evidence="1">
    <location>
        <begin position="336"/>
        <end position="370"/>
    </location>
</feature>
<dbReference type="Pfam" id="PF14636">
    <property type="entry name" value="FNIP_N"/>
    <property type="match status" value="1"/>
</dbReference>
<reference evidence="3 4" key="1">
    <citation type="submission" date="2018-08" db="EMBL/GenBank/DDBJ databases">
        <title>Draft genome of the lignicolous fungus Coniochaeta pulveracea.</title>
        <authorList>
            <person name="Borstlap C.J."/>
            <person name="De Witt R.N."/>
            <person name="Botha A."/>
            <person name="Volschenk H."/>
        </authorList>
    </citation>
    <scope>NUCLEOTIDE SEQUENCE [LARGE SCALE GENOMIC DNA]</scope>
    <source>
        <strain evidence="3 4">CAB683</strain>
    </source>
</reference>
<evidence type="ECO:0000256" key="1">
    <source>
        <dbReference type="SAM" id="MobiDB-lite"/>
    </source>
</evidence>
<evidence type="ECO:0000313" key="4">
    <source>
        <dbReference type="Proteomes" id="UP000275385"/>
    </source>
</evidence>
<accession>A0A420YDB3</accession>
<feature type="region of interest" description="Disordered" evidence="1">
    <location>
        <begin position="137"/>
        <end position="174"/>
    </location>
</feature>
<feature type="region of interest" description="Disordered" evidence="1">
    <location>
        <begin position="790"/>
        <end position="895"/>
    </location>
</feature>
<protein>
    <recommendedName>
        <fullName evidence="2">Folliculin-interacting protein N-terminal domain-containing protein</fullName>
    </recommendedName>
</protein>
<feature type="compositionally biased region" description="Low complexity" evidence="1">
    <location>
        <begin position="1118"/>
        <end position="1128"/>
    </location>
</feature>
<feature type="region of interest" description="Disordered" evidence="1">
    <location>
        <begin position="282"/>
        <end position="322"/>
    </location>
</feature>